<accession>A0A0A1WWK4</accession>
<dbReference type="SMART" id="SM00234">
    <property type="entry name" value="START"/>
    <property type="match status" value="1"/>
</dbReference>
<dbReference type="FunFam" id="3.30.530.20:FF:000003">
    <property type="entry name" value="Collagen type IV alpha-3-binding protein-like protein"/>
    <property type="match status" value="1"/>
</dbReference>
<protein>
    <recommendedName>
        <fullName evidence="5">Ceramide transfer protein</fullName>
    </recommendedName>
    <alternativeName>
        <fullName evidence="12">Collagen type IV alpha-3-binding protein</fullName>
    </alternativeName>
</protein>
<evidence type="ECO:0000256" key="4">
    <source>
        <dbReference type="ARBA" id="ARBA00004555"/>
    </source>
</evidence>
<dbReference type="GO" id="GO:0008289">
    <property type="term" value="F:lipid binding"/>
    <property type="evidence" value="ECO:0007669"/>
    <property type="project" value="InterPro"/>
</dbReference>
<dbReference type="Gene3D" id="3.30.530.20">
    <property type="match status" value="1"/>
</dbReference>
<feature type="coiled-coil region" evidence="13">
    <location>
        <begin position="310"/>
        <end position="337"/>
    </location>
</feature>
<comment type="catalytic activity">
    <reaction evidence="1">
        <text>N-hexadecanoylsphing-4-enine(in) = N-hexadecanoylsphing-4-enine(out)</text>
        <dbReference type="Rhea" id="RHEA:45720"/>
        <dbReference type="ChEBI" id="CHEBI:72959"/>
    </reaction>
</comment>
<dbReference type="FunFam" id="2.30.29.30:FF:000382">
    <property type="entry name" value="Uncharacterized protein, isoform A"/>
    <property type="match status" value="1"/>
</dbReference>
<evidence type="ECO:0000256" key="9">
    <source>
        <dbReference type="ARBA" id="ARBA00023034"/>
    </source>
</evidence>
<dbReference type="SUPFAM" id="SSF55961">
    <property type="entry name" value="Bet v1-like"/>
    <property type="match status" value="1"/>
</dbReference>
<evidence type="ECO:0000256" key="13">
    <source>
        <dbReference type="SAM" id="Coils"/>
    </source>
</evidence>
<keyword evidence="11" id="KW-0445">Lipid transport</keyword>
<organism evidence="16">
    <name type="scientific">Zeugodacus cucurbitae</name>
    <name type="common">Melon fruit fly</name>
    <name type="synonym">Bactrocera cucurbitae</name>
    <dbReference type="NCBI Taxonomy" id="28588"/>
    <lineage>
        <taxon>Eukaryota</taxon>
        <taxon>Metazoa</taxon>
        <taxon>Ecdysozoa</taxon>
        <taxon>Arthropoda</taxon>
        <taxon>Hexapoda</taxon>
        <taxon>Insecta</taxon>
        <taxon>Pterygota</taxon>
        <taxon>Neoptera</taxon>
        <taxon>Endopterygota</taxon>
        <taxon>Diptera</taxon>
        <taxon>Brachycera</taxon>
        <taxon>Muscomorpha</taxon>
        <taxon>Tephritoidea</taxon>
        <taxon>Tephritidae</taxon>
        <taxon>Zeugodacus</taxon>
        <taxon>Zeugodacus</taxon>
    </lineage>
</organism>
<dbReference type="InterPro" id="IPR011993">
    <property type="entry name" value="PH-like_dom_sf"/>
</dbReference>
<keyword evidence="9" id="KW-0333">Golgi apparatus</keyword>
<evidence type="ECO:0000256" key="6">
    <source>
        <dbReference type="ARBA" id="ARBA00022448"/>
    </source>
</evidence>
<evidence type="ECO:0000256" key="7">
    <source>
        <dbReference type="ARBA" id="ARBA00022490"/>
    </source>
</evidence>
<reference evidence="16" key="2">
    <citation type="journal article" date="2015" name="Gigascience">
        <title>Reconstructing a comprehensive transcriptome assembly of a white-pupal translocated strain of the pest fruit fly Bactrocera cucurbitae.</title>
        <authorList>
            <person name="Sim S.B."/>
            <person name="Calla B."/>
            <person name="Hall B."/>
            <person name="DeRego T."/>
            <person name="Geib S.M."/>
        </authorList>
    </citation>
    <scope>NUCLEOTIDE SEQUENCE</scope>
</reference>
<dbReference type="Gene3D" id="2.30.29.30">
    <property type="entry name" value="Pleckstrin-homology domain (PH domain)/Phosphotyrosine-binding domain (PTB)"/>
    <property type="match status" value="1"/>
</dbReference>
<evidence type="ECO:0000256" key="11">
    <source>
        <dbReference type="ARBA" id="ARBA00023055"/>
    </source>
</evidence>
<evidence type="ECO:0000256" key="5">
    <source>
        <dbReference type="ARBA" id="ARBA00021440"/>
    </source>
</evidence>
<evidence type="ECO:0000259" key="15">
    <source>
        <dbReference type="PROSITE" id="PS50848"/>
    </source>
</evidence>
<dbReference type="PANTHER" id="PTHR19308">
    <property type="entry name" value="PHOSPHATIDYLCHOLINE TRANSFER PROTEIN"/>
    <property type="match status" value="1"/>
</dbReference>
<dbReference type="InterPro" id="IPR002913">
    <property type="entry name" value="START_lipid-bd_dom"/>
</dbReference>
<dbReference type="GO" id="GO:0035621">
    <property type="term" value="P:ER to Golgi ceramide transport"/>
    <property type="evidence" value="ECO:0007669"/>
    <property type="project" value="TreeGrafter"/>
</dbReference>
<dbReference type="OrthoDB" id="2344588at2759"/>
<evidence type="ECO:0000256" key="8">
    <source>
        <dbReference type="ARBA" id="ARBA00022824"/>
    </source>
</evidence>
<dbReference type="CDD" id="cd13283">
    <property type="entry name" value="PH_GPBP"/>
    <property type="match status" value="1"/>
</dbReference>
<feature type="domain" description="PH" evidence="14">
    <location>
        <begin position="90"/>
        <end position="185"/>
    </location>
</feature>
<evidence type="ECO:0000256" key="10">
    <source>
        <dbReference type="ARBA" id="ARBA00023054"/>
    </source>
</evidence>
<keyword evidence="8" id="KW-0256">Endoplasmic reticulum</keyword>
<keyword evidence="7" id="KW-0963">Cytoplasm</keyword>
<proteinExistence type="predicted"/>
<keyword evidence="6" id="KW-0813">Transport</keyword>
<dbReference type="InterPro" id="IPR023393">
    <property type="entry name" value="START-like_dom_sf"/>
</dbReference>
<name>A0A0A1WWK4_ZEUCU</name>
<dbReference type="InterPro" id="IPR051213">
    <property type="entry name" value="START_lipid_transfer"/>
</dbReference>
<dbReference type="PROSITE" id="PS50848">
    <property type="entry name" value="START"/>
    <property type="match status" value="1"/>
</dbReference>
<sequence length="653" mass="74870">MYIYVYRHSDRVRNYLTFIKMGDNAITESDAKLRAPSYSTIINTTNYASNISILSSTPPMSVESQTIRNSFPVDTSSQSDDSENEYLDNSIELRGYLSKWTNYIYGWQPRYIVLKNGTLSYYKSESESDLGCRGAISLSKATIKAHDTDELRFDVVVNNYNNWCLRAETPEDRIHWVEVLQMYKEESGTTDSTSLRRHGSAMSLQSNTVSVASGSSLKKSQRNLKEKVGEIETFKDILFGQVETLQRYFDACVDVNKLTGKPLDLGDGLRPIDFKGESITFRATASGVLTTLQHCLEIIAESDELWKRKLEREIERRKRSEDQNRKYKDEIEKIKRISYPGPDLEEGPHSTLPEDEFFDAVETGLEKIEEDMQIRAKLKLQTQQSLTLANVPYQAQQNGKSPSTDEFGSGGLARNHILWPEIDRVCREQLHYAREGVGQGGNGWQIFADEGEIKMYKREEEVNGLVMDPLKAYHSVNGVTAREMCHYFFMPEFRNEWETTLEDCTILEKISPDTFVFLQTHKRIWPASQRDALFWSHMREISEGLDDDAIDMWVVCNNSTEYSKQESKNGKCVRIFLTVILACQTLLPPGKTKNDALNRDELTCKITYCSVVNPGGWAPASALRAVYKREYPKFLKRFTGYVIDQCKEKPIMF</sequence>
<feature type="domain" description="START" evidence="15">
    <location>
        <begin position="442"/>
        <end position="638"/>
    </location>
</feature>
<dbReference type="CDD" id="cd08872">
    <property type="entry name" value="START_STARD11-like"/>
    <property type="match status" value="1"/>
</dbReference>
<dbReference type="AlphaFoldDB" id="A0A0A1WWK4"/>
<keyword evidence="10 13" id="KW-0175">Coiled coil</keyword>
<dbReference type="SUPFAM" id="SSF50729">
    <property type="entry name" value="PH domain-like"/>
    <property type="match status" value="1"/>
</dbReference>
<keyword evidence="16" id="KW-0176">Collagen</keyword>
<reference evidence="16" key="1">
    <citation type="submission" date="2014-11" db="EMBL/GenBank/DDBJ databases">
        <authorList>
            <person name="Geib S."/>
        </authorList>
    </citation>
    <scope>NUCLEOTIDE SEQUENCE</scope>
</reference>
<gene>
    <name evidence="16" type="primary">COL4A3BP_1</name>
    <name evidence="16" type="ORF">g.7087</name>
</gene>
<dbReference type="GO" id="GO:0005794">
    <property type="term" value="C:Golgi apparatus"/>
    <property type="evidence" value="ECO:0007669"/>
    <property type="project" value="UniProtKB-SubCell"/>
</dbReference>
<evidence type="ECO:0000256" key="3">
    <source>
        <dbReference type="ARBA" id="ARBA00004496"/>
    </source>
</evidence>
<dbReference type="InterPro" id="IPR041952">
    <property type="entry name" value="STARD11_START"/>
</dbReference>
<dbReference type="Pfam" id="PF01852">
    <property type="entry name" value="START"/>
    <property type="match status" value="1"/>
</dbReference>
<dbReference type="GO" id="GO:0005581">
    <property type="term" value="C:collagen trimer"/>
    <property type="evidence" value="ECO:0007669"/>
    <property type="project" value="UniProtKB-KW"/>
</dbReference>
<dbReference type="PANTHER" id="PTHR19308:SF53">
    <property type="entry name" value="CERAMIDE TRANSFER PROTEIN"/>
    <property type="match status" value="1"/>
</dbReference>
<dbReference type="PROSITE" id="PS50003">
    <property type="entry name" value="PH_DOMAIN"/>
    <property type="match status" value="1"/>
</dbReference>
<dbReference type="SMART" id="SM00233">
    <property type="entry name" value="PH"/>
    <property type="match status" value="1"/>
</dbReference>
<dbReference type="InterPro" id="IPR001849">
    <property type="entry name" value="PH_domain"/>
</dbReference>
<dbReference type="Pfam" id="PF00169">
    <property type="entry name" value="PH"/>
    <property type="match status" value="1"/>
</dbReference>
<dbReference type="EMBL" id="GBXI01010853">
    <property type="protein sequence ID" value="JAD03439.1"/>
    <property type="molecule type" value="Transcribed_RNA"/>
</dbReference>
<evidence type="ECO:0000256" key="2">
    <source>
        <dbReference type="ARBA" id="ARBA00004240"/>
    </source>
</evidence>
<evidence type="ECO:0000256" key="1">
    <source>
        <dbReference type="ARBA" id="ARBA00000074"/>
    </source>
</evidence>
<dbReference type="GO" id="GO:0005783">
    <property type="term" value="C:endoplasmic reticulum"/>
    <property type="evidence" value="ECO:0007669"/>
    <property type="project" value="UniProtKB-SubCell"/>
</dbReference>
<evidence type="ECO:0000256" key="12">
    <source>
        <dbReference type="ARBA" id="ARBA00031527"/>
    </source>
</evidence>
<comment type="subcellular location">
    <subcellularLocation>
        <location evidence="3">Cytoplasm</location>
    </subcellularLocation>
    <subcellularLocation>
        <location evidence="2">Endoplasmic reticulum</location>
    </subcellularLocation>
    <subcellularLocation>
        <location evidence="4">Golgi apparatus</location>
    </subcellularLocation>
</comment>
<evidence type="ECO:0000259" key="14">
    <source>
        <dbReference type="PROSITE" id="PS50003"/>
    </source>
</evidence>
<evidence type="ECO:0000313" key="16">
    <source>
        <dbReference type="EMBL" id="JAD03439.1"/>
    </source>
</evidence>